<proteinExistence type="predicted"/>
<keyword evidence="3" id="KW-0804">Transcription</keyword>
<dbReference type="GO" id="GO:0000976">
    <property type="term" value="F:transcription cis-regulatory region binding"/>
    <property type="evidence" value="ECO:0007669"/>
    <property type="project" value="TreeGrafter"/>
</dbReference>
<dbReference type="Gene3D" id="1.10.357.10">
    <property type="entry name" value="Tetracycline Repressor, domain 2"/>
    <property type="match status" value="1"/>
</dbReference>
<gene>
    <name evidence="6" type="ORF">FNL38_1123</name>
</gene>
<dbReference type="PANTHER" id="PTHR30055:SF234">
    <property type="entry name" value="HTH-TYPE TRANSCRIPTIONAL REGULATOR BETI"/>
    <property type="match status" value="1"/>
</dbReference>
<dbReference type="InterPro" id="IPR050109">
    <property type="entry name" value="HTH-type_TetR-like_transc_reg"/>
</dbReference>
<evidence type="ECO:0000256" key="1">
    <source>
        <dbReference type="ARBA" id="ARBA00023015"/>
    </source>
</evidence>
<dbReference type="AlphaFoldDB" id="A0A652YHJ4"/>
<dbReference type="PROSITE" id="PS50977">
    <property type="entry name" value="HTH_TETR_2"/>
    <property type="match status" value="1"/>
</dbReference>
<feature type="DNA-binding region" description="H-T-H motif" evidence="4">
    <location>
        <begin position="52"/>
        <end position="71"/>
    </location>
</feature>
<evidence type="ECO:0000313" key="6">
    <source>
        <dbReference type="EMBL" id="TYQ00709.1"/>
    </source>
</evidence>
<comment type="caution">
    <text evidence="6">The sequence shown here is derived from an EMBL/GenBank/DDBJ whole genome shotgun (WGS) entry which is preliminary data.</text>
</comment>
<sequence>MRIFGYLCLMVRHIEPRGADWLAGGNRHELAVERIYAAAAELILERGFQRISVDEVAERAGCSRATLYRYVGGKKAIQDGVISRAVEAVALEVSAAVEPLEGDRRVVEAVLASVRAIRANAAVSAGFASARGKGMDEYLMSSPLLGESAKHLAGLGAGDETSQWVVRIVLTLLAWPLADEESERRMVESFIGR</sequence>
<dbReference type="PRINTS" id="PR00455">
    <property type="entry name" value="HTHTETR"/>
</dbReference>
<keyword evidence="2 4" id="KW-0238">DNA-binding</keyword>
<evidence type="ECO:0000256" key="4">
    <source>
        <dbReference type="PROSITE-ProRule" id="PRU00335"/>
    </source>
</evidence>
<dbReference type="GO" id="GO:0003700">
    <property type="term" value="F:DNA-binding transcription factor activity"/>
    <property type="evidence" value="ECO:0007669"/>
    <property type="project" value="TreeGrafter"/>
</dbReference>
<accession>A0A652YHJ4</accession>
<dbReference type="EMBL" id="VNIQ01000012">
    <property type="protein sequence ID" value="TYQ00709.1"/>
    <property type="molecule type" value="Genomic_DNA"/>
</dbReference>
<keyword evidence="1" id="KW-0805">Transcription regulation</keyword>
<dbReference type="Pfam" id="PF00440">
    <property type="entry name" value="TetR_N"/>
    <property type="match status" value="1"/>
</dbReference>
<dbReference type="InterPro" id="IPR009057">
    <property type="entry name" value="Homeodomain-like_sf"/>
</dbReference>
<evidence type="ECO:0000259" key="5">
    <source>
        <dbReference type="PROSITE" id="PS50977"/>
    </source>
</evidence>
<protein>
    <submittedName>
        <fullName evidence="6">TetR family transcriptional regulator</fullName>
    </submittedName>
</protein>
<dbReference type="InterPro" id="IPR001647">
    <property type="entry name" value="HTH_TetR"/>
</dbReference>
<evidence type="ECO:0000256" key="3">
    <source>
        <dbReference type="ARBA" id="ARBA00023163"/>
    </source>
</evidence>
<organism evidence="6">
    <name type="scientific">Nocardia globerula</name>
    <dbReference type="NCBI Taxonomy" id="1818"/>
    <lineage>
        <taxon>Bacteria</taxon>
        <taxon>Bacillati</taxon>
        <taxon>Actinomycetota</taxon>
        <taxon>Actinomycetes</taxon>
        <taxon>Mycobacteriales</taxon>
        <taxon>Nocardiaceae</taxon>
        <taxon>Nocardia</taxon>
    </lineage>
</organism>
<dbReference type="SUPFAM" id="SSF46689">
    <property type="entry name" value="Homeodomain-like"/>
    <property type="match status" value="1"/>
</dbReference>
<reference evidence="6" key="1">
    <citation type="submission" date="2019-07" db="EMBL/GenBank/DDBJ databases">
        <title>Genomic Encyclopedia of Type Strains, Phase IV (KMG-IV): sequencing the most valuable type-strain genomes for metagenomic binning, comparative biology and taxonomic classification.</title>
        <authorList>
            <person name="Goeker M."/>
        </authorList>
    </citation>
    <scope>NUCLEOTIDE SEQUENCE</scope>
    <source>
        <strain evidence="6">DSM 44596</strain>
    </source>
</reference>
<dbReference type="PANTHER" id="PTHR30055">
    <property type="entry name" value="HTH-TYPE TRANSCRIPTIONAL REGULATOR RUTR"/>
    <property type="match status" value="1"/>
</dbReference>
<feature type="domain" description="HTH tetR-type" evidence="5">
    <location>
        <begin position="29"/>
        <end position="89"/>
    </location>
</feature>
<name>A0A652YHJ4_NOCGL</name>
<evidence type="ECO:0000256" key="2">
    <source>
        <dbReference type="ARBA" id="ARBA00023125"/>
    </source>
</evidence>